<sequence length="145" mass="15647">MSTYSAAPGTTLAALAAVLALTLPARQVLASNLGRLFFTPEQRRQLDRQRNGEQRPRADSETLFIDGVVRRSDGATTVWVNGVAQHEGLPGIRIFPSAQDPSRVTLRIEGGAPVRLRVGEAIKRTTREKDDGLAGGSIHIHGGKR</sequence>
<gene>
    <name evidence="1" type="ORF">GALL_161930</name>
</gene>
<proteinExistence type="predicted"/>
<protein>
    <submittedName>
        <fullName evidence="1">Uncharacterized protein</fullName>
    </submittedName>
</protein>
<accession>A0A1J5S125</accession>
<name>A0A1J5S125_9ZZZZ</name>
<evidence type="ECO:0000313" key="1">
    <source>
        <dbReference type="EMBL" id="OIR01691.1"/>
    </source>
</evidence>
<dbReference type="AlphaFoldDB" id="A0A1J5S125"/>
<comment type="caution">
    <text evidence="1">The sequence shown here is derived from an EMBL/GenBank/DDBJ whole genome shotgun (WGS) entry which is preliminary data.</text>
</comment>
<dbReference type="EMBL" id="MLJW01000081">
    <property type="protein sequence ID" value="OIR01691.1"/>
    <property type="molecule type" value="Genomic_DNA"/>
</dbReference>
<reference evidence="1" key="1">
    <citation type="submission" date="2016-10" db="EMBL/GenBank/DDBJ databases">
        <title>Sequence of Gallionella enrichment culture.</title>
        <authorList>
            <person name="Poehlein A."/>
            <person name="Muehling M."/>
            <person name="Daniel R."/>
        </authorList>
    </citation>
    <scope>NUCLEOTIDE SEQUENCE</scope>
</reference>
<organism evidence="1">
    <name type="scientific">mine drainage metagenome</name>
    <dbReference type="NCBI Taxonomy" id="410659"/>
    <lineage>
        <taxon>unclassified sequences</taxon>
        <taxon>metagenomes</taxon>
        <taxon>ecological metagenomes</taxon>
    </lineage>
</organism>